<proteinExistence type="predicted"/>
<dbReference type="SUPFAM" id="SSF64518">
    <property type="entry name" value="Phase 1 flagellin"/>
    <property type="match status" value="1"/>
</dbReference>
<dbReference type="RefSeq" id="WP_163992804.1">
    <property type="nucleotide sequence ID" value="NZ_WUEY01000024.1"/>
</dbReference>
<evidence type="ECO:0000313" key="2">
    <source>
        <dbReference type="EMBL" id="NEI73984.1"/>
    </source>
</evidence>
<dbReference type="Gene3D" id="1.20.1330.10">
    <property type="entry name" value="f41 fragment of flagellin, N-terminal domain"/>
    <property type="match status" value="1"/>
</dbReference>
<gene>
    <name evidence="2" type="ORF">GR212_30965</name>
</gene>
<comment type="caution">
    <text evidence="2">The sequence shown here is derived from an EMBL/GenBank/DDBJ whole genome shotgun (WGS) entry which is preliminary data.</text>
</comment>
<reference evidence="2 3" key="1">
    <citation type="submission" date="2019-12" db="EMBL/GenBank/DDBJ databases">
        <title>Rhizobium genotypes associated with high levels of biological nitrogen fixation by grain legumes in a temperate-maritime cropping system.</title>
        <authorList>
            <person name="Maluk M."/>
            <person name="Francesc Ferrando Molina F."/>
            <person name="Lopez Del Egido L."/>
            <person name="Lafos M."/>
            <person name="Langarica-Fuentes A."/>
            <person name="Gebre Yohannes G."/>
            <person name="Young M.W."/>
            <person name="Martin P."/>
            <person name="Gantlett R."/>
            <person name="Kenicer G."/>
            <person name="Hawes C."/>
            <person name="Begg G.S."/>
            <person name="Quilliam R.S."/>
            <person name="Squire G.R."/>
            <person name="Poole P.S."/>
            <person name="Young P.W."/>
            <person name="Iannetta P.M."/>
            <person name="James E.K."/>
        </authorList>
    </citation>
    <scope>NUCLEOTIDE SEQUENCE [LARGE SCALE GENOMIC DNA]</scope>
    <source>
        <strain evidence="2 3">JHI1118</strain>
    </source>
</reference>
<feature type="domain" description="Flagellin C-terminal" evidence="1">
    <location>
        <begin position="51"/>
        <end position="131"/>
    </location>
</feature>
<dbReference type="Pfam" id="PF00700">
    <property type="entry name" value="Flagellin_C"/>
    <property type="match status" value="1"/>
</dbReference>
<evidence type="ECO:0000259" key="1">
    <source>
        <dbReference type="Pfam" id="PF00700"/>
    </source>
</evidence>
<sequence length="141" mass="15404">MKTDVMNDRISGEKSGFGFANINVNMELIPTLKFLDIDVVYDPDLIDSYLSYIGNCVNRITEAASKLGSLSKRIDIRIEFASKLKDSIGSGVGRLVDADMKEASAQINATQTQQQRSIQALSIANKAPQNLPPQGICRLPT</sequence>
<name>A0A6L9UEB8_9HYPH</name>
<dbReference type="AlphaFoldDB" id="A0A6L9UEB8"/>
<dbReference type="InterPro" id="IPR046358">
    <property type="entry name" value="Flagellin_C"/>
</dbReference>
<dbReference type="EMBL" id="WUEY01000024">
    <property type="protein sequence ID" value="NEI73984.1"/>
    <property type="molecule type" value="Genomic_DNA"/>
</dbReference>
<dbReference type="Proteomes" id="UP000483035">
    <property type="component" value="Unassembled WGS sequence"/>
</dbReference>
<organism evidence="2 3">
    <name type="scientific">Rhizobium lusitanum</name>
    <dbReference type="NCBI Taxonomy" id="293958"/>
    <lineage>
        <taxon>Bacteria</taxon>
        <taxon>Pseudomonadati</taxon>
        <taxon>Pseudomonadota</taxon>
        <taxon>Alphaproteobacteria</taxon>
        <taxon>Hyphomicrobiales</taxon>
        <taxon>Rhizobiaceae</taxon>
        <taxon>Rhizobium/Agrobacterium group</taxon>
        <taxon>Rhizobium</taxon>
    </lineage>
</organism>
<evidence type="ECO:0000313" key="3">
    <source>
        <dbReference type="Proteomes" id="UP000483035"/>
    </source>
</evidence>
<accession>A0A6L9UEB8</accession>
<protein>
    <recommendedName>
        <fullName evidence="1">Flagellin C-terminal domain-containing protein</fullName>
    </recommendedName>
</protein>